<dbReference type="Proteomes" id="UP000195489">
    <property type="component" value="Chromosome 4"/>
</dbReference>
<protein>
    <submittedName>
        <fullName evidence="2">Uncharacterized protein</fullName>
    </submittedName>
</protein>
<gene>
    <name evidence="2" type="ORF">PCHAJ_000056200</name>
    <name evidence="4" type="ORF">PCHAS_0409900</name>
    <name evidence="3" type="ORF">PCHCB_000056800</name>
</gene>
<dbReference type="EMBL" id="LT608170">
    <property type="protein sequence ID" value="SCL98293.1"/>
    <property type="molecule type" value="Genomic_DNA"/>
</dbReference>
<dbReference type="OrthoDB" id="390922at2759"/>
<keyword evidence="1" id="KW-1133">Transmembrane helix</keyword>
<sequence>MLNTDLAKPEVDLTVCEYTDIPMHVSLATYEYTFDPWTNDSRYLYSHANMHTEIHELNVLMRSKIPWISVFFISAFSYAIMLVCFMVIFPIYRYEQYESLAFTFSCIFLVAFIHYMMCIICRYLITKNVILSVESKIKELNKKYKHEQIYFKLINFRGLGFRYLKFLPIFKKNIYFTLRVVYVYCKII</sequence>
<dbReference type="GeneID" id="3498819"/>
<keyword evidence="5" id="KW-1185">Reference proteome</keyword>
<evidence type="ECO:0000313" key="4">
    <source>
        <dbReference type="EMBL" id="VTZ67225.1"/>
    </source>
</evidence>
<dbReference type="EMBL" id="LT608156">
    <property type="protein sequence ID" value="SCL98997.1"/>
    <property type="molecule type" value="Genomic_DNA"/>
</dbReference>
<proteinExistence type="predicted"/>
<accession>A0A077TJA5</accession>
<evidence type="ECO:0000313" key="3">
    <source>
        <dbReference type="EMBL" id="SCL98997.1"/>
    </source>
</evidence>
<feature type="transmembrane region" description="Helical" evidence="1">
    <location>
        <begin position="67"/>
        <end position="89"/>
    </location>
</feature>
<dbReference type="Proteomes" id="UP000507163">
    <property type="component" value="Chromosome 4"/>
</dbReference>
<dbReference type="KEGG" id="pcb:PCHAS_0409900"/>
<keyword evidence="1" id="KW-0472">Membrane</keyword>
<reference evidence="4 5" key="1">
    <citation type="journal article" date="2014" name="BMC Biol.">
        <title>A comprehensive evaluation of rodent malaria parasite genomes and gene expression.</title>
        <authorList>
            <person name="Otto T.D."/>
            <person name="Bohme U."/>
            <person name="Jackson A.P."/>
            <person name="Hunt M."/>
            <person name="Franke-Fayard B."/>
            <person name="Hoeijmakers W.A."/>
            <person name="Religa A.A."/>
            <person name="Robertson L."/>
            <person name="Sanders M."/>
            <person name="Ogun S.A."/>
            <person name="Cunningham D."/>
            <person name="Erhart A."/>
            <person name="Billker O."/>
            <person name="Khan S.M."/>
            <person name="Stunnenberg H.G."/>
            <person name="Langhorne J."/>
            <person name="Holder A.A."/>
            <person name="Waters A.P."/>
            <person name="Newbold C.I."/>
            <person name="Pain A."/>
            <person name="Berriman M."/>
            <person name="Janse C.J."/>
        </authorList>
    </citation>
    <scope>NUCLEOTIDE SEQUENCE [LARGE SCALE GENOMIC DNA]</scope>
    <source>
        <strain evidence="4 5">AS</strain>
    </source>
</reference>
<dbReference type="AlphaFoldDB" id="A0A077TJA5"/>
<evidence type="ECO:0000256" key="1">
    <source>
        <dbReference type="SAM" id="Phobius"/>
    </source>
</evidence>
<dbReference type="RefSeq" id="XP_745695.2">
    <property type="nucleotide sequence ID" value="XM_740602.2"/>
</dbReference>
<dbReference type="EMBL" id="LK022881">
    <property type="protein sequence ID" value="VTZ67225.1"/>
    <property type="molecule type" value="Genomic_DNA"/>
</dbReference>
<dbReference type="Proteomes" id="UP000071118">
    <property type="component" value="Chromosome 4"/>
</dbReference>
<reference evidence="6 7" key="3">
    <citation type="submission" date="2016-08" db="EMBL/GenBank/DDBJ databases">
        <authorList>
            <consortium name="Pathogen Informatics"/>
        </authorList>
    </citation>
    <scope>NUCLEOTIDE SEQUENCE [LARGE SCALE GENOMIC DNA]</scope>
    <source>
        <strain evidence="2 7">AJ</strain>
        <strain evidence="4">AS</strain>
        <strain evidence="3 6">CB</strain>
    </source>
</reference>
<evidence type="ECO:0000313" key="2">
    <source>
        <dbReference type="EMBL" id="SCL98293.1"/>
    </source>
</evidence>
<reference evidence="4" key="2">
    <citation type="submission" date="2014-05" db="EMBL/GenBank/DDBJ databases">
        <authorList>
            <person name="Aslett M.A."/>
            <person name="De Silva N."/>
        </authorList>
    </citation>
    <scope>NUCLEOTIDE SEQUENCE</scope>
    <source>
        <strain evidence="4">AS</strain>
    </source>
</reference>
<evidence type="ECO:0000313" key="5">
    <source>
        <dbReference type="Proteomes" id="UP000071118"/>
    </source>
</evidence>
<evidence type="ECO:0000313" key="7">
    <source>
        <dbReference type="Proteomes" id="UP000507163"/>
    </source>
</evidence>
<dbReference type="VEuPathDB" id="PlasmoDB:PCHAS_0409900"/>
<organism evidence="2 7">
    <name type="scientific">Plasmodium chabaudi chabaudi</name>
    <dbReference type="NCBI Taxonomy" id="31271"/>
    <lineage>
        <taxon>Eukaryota</taxon>
        <taxon>Sar</taxon>
        <taxon>Alveolata</taxon>
        <taxon>Apicomplexa</taxon>
        <taxon>Aconoidasida</taxon>
        <taxon>Haemosporida</taxon>
        <taxon>Plasmodiidae</taxon>
        <taxon>Plasmodium</taxon>
        <taxon>Plasmodium (Vinckeia)</taxon>
    </lineage>
</organism>
<keyword evidence="1" id="KW-0812">Transmembrane</keyword>
<evidence type="ECO:0000313" key="6">
    <source>
        <dbReference type="Proteomes" id="UP000195489"/>
    </source>
</evidence>
<name>A0A077TJA5_PLACU</name>
<feature type="transmembrane region" description="Helical" evidence="1">
    <location>
        <begin position="101"/>
        <end position="125"/>
    </location>
</feature>